<dbReference type="PANTHER" id="PTHR33144:SF45">
    <property type="entry name" value="TRANSPOSASE TNP1_EN_SPM-LIKE DOMAIN-CONTAINING PROTEIN"/>
    <property type="match status" value="1"/>
</dbReference>
<reference evidence="2 3" key="1">
    <citation type="submission" date="2024-04" db="EMBL/GenBank/DDBJ databases">
        <authorList>
            <person name="Fracassetti M."/>
        </authorList>
    </citation>
    <scope>NUCLEOTIDE SEQUENCE [LARGE SCALE GENOMIC DNA]</scope>
</reference>
<feature type="region of interest" description="Disordered" evidence="1">
    <location>
        <begin position="182"/>
        <end position="211"/>
    </location>
</feature>
<organism evidence="2 3">
    <name type="scientific">Linum trigynum</name>
    <dbReference type="NCBI Taxonomy" id="586398"/>
    <lineage>
        <taxon>Eukaryota</taxon>
        <taxon>Viridiplantae</taxon>
        <taxon>Streptophyta</taxon>
        <taxon>Embryophyta</taxon>
        <taxon>Tracheophyta</taxon>
        <taxon>Spermatophyta</taxon>
        <taxon>Magnoliopsida</taxon>
        <taxon>eudicotyledons</taxon>
        <taxon>Gunneridae</taxon>
        <taxon>Pentapetalae</taxon>
        <taxon>rosids</taxon>
        <taxon>fabids</taxon>
        <taxon>Malpighiales</taxon>
        <taxon>Linaceae</taxon>
        <taxon>Linum</taxon>
    </lineage>
</organism>
<proteinExistence type="predicted"/>
<dbReference type="AlphaFoldDB" id="A0AAV2E7L9"/>
<sequence length="365" mass="41526">MTTTDKASHRPYWKVQVIDSEGQRSMAHLHAQDVWYLPQGTKFVVPFVRNQPVHDGGGLLGQFLGLLARDVNYFPISFDSWLDVPSSYKNEVLHGIIADKVFVEPSHRDRAYKYILSSLGSKWKGHRYELYKHKYKRIWTREQNINKPPEGIPKEQWASFIDYRQRKTTQDMSIRNTRNRGEYQLNHTGGSKSIARKTTEMSESTGQEVSRGQVFVETHKRPDGSYLNPKTRDVCEKIAELEATGAMPKQAAPNDSLGQVLGKEHSGRMRGMGAGVVLSESFGSSSSEYVGESSHADFGSEQILWSKLQQSLKKNEKYEEWFVKIFQHMNVPMPLELAMLVEQHPLDSTGQHSGHSSTSGPRQQE</sequence>
<evidence type="ECO:0000313" key="3">
    <source>
        <dbReference type="Proteomes" id="UP001497516"/>
    </source>
</evidence>
<keyword evidence="3" id="KW-1185">Reference proteome</keyword>
<protein>
    <recommendedName>
        <fullName evidence="4">Transposase</fullName>
    </recommendedName>
</protein>
<dbReference type="PANTHER" id="PTHR33144">
    <property type="entry name" value="OS10G0409366 PROTEIN-RELATED"/>
    <property type="match status" value="1"/>
</dbReference>
<dbReference type="Pfam" id="PF03004">
    <property type="entry name" value="Transposase_24"/>
    <property type="match status" value="1"/>
</dbReference>
<evidence type="ECO:0000256" key="1">
    <source>
        <dbReference type="SAM" id="MobiDB-lite"/>
    </source>
</evidence>
<evidence type="ECO:0000313" key="2">
    <source>
        <dbReference type="EMBL" id="CAL1381948.1"/>
    </source>
</evidence>
<feature type="compositionally biased region" description="Low complexity" evidence="1">
    <location>
        <begin position="348"/>
        <end position="365"/>
    </location>
</feature>
<dbReference type="Proteomes" id="UP001497516">
    <property type="component" value="Chromosome 4"/>
</dbReference>
<feature type="compositionally biased region" description="Polar residues" evidence="1">
    <location>
        <begin position="201"/>
        <end position="210"/>
    </location>
</feature>
<gene>
    <name evidence="2" type="ORF">LTRI10_LOCUS23300</name>
</gene>
<accession>A0AAV2E7L9</accession>
<name>A0AAV2E7L9_9ROSI</name>
<dbReference type="InterPro" id="IPR004252">
    <property type="entry name" value="Probable_transposase_24"/>
</dbReference>
<feature type="region of interest" description="Disordered" evidence="1">
    <location>
        <begin position="346"/>
        <end position="365"/>
    </location>
</feature>
<evidence type="ECO:0008006" key="4">
    <source>
        <dbReference type="Google" id="ProtNLM"/>
    </source>
</evidence>
<dbReference type="EMBL" id="OZ034817">
    <property type="protein sequence ID" value="CAL1381948.1"/>
    <property type="molecule type" value="Genomic_DNA"/>
</dbReference>